<dbReference type="Pfam" id="PF14371">
    <property type="entry name" value="DUF4412"/>
    <property type="match status" value="1"/>
</dbReference>
<proteinExistence type="predicted"/>
<dbReference type="EMBL" id="UOFG01000067">
    <property type="protein sequence ID" value="VAW59131.1"/>
    <property type="molecule type" value="Genomic_DNA"/>
</dbReference>
<organism evidence="3">
    <name type="scientific">hydrothermal vent metagenome</name>
    <dbReference type="NCBI Taxonomy" id="652676"/>
    <lineage>
        <taxon>unclassified sequences</taxon>
        <taxon>metagenomes</taxon>
        <taxon>ecological metagenomes</taxon>
    </lineage>
</organism>
<feature type="region of interest" description="Disordered" evidence="1">
    <location>
        <begin position="47"/>
        <end position="73"/>
    </location>
</feature>
<sequence>MKKIIAVLFIGLVINNIALADTRIIIETGDSKADIWLNEKYARTSFIENNSDKNSPDENDPDENSSEQPPGDVIKNFSSGKDYMILDKKKTLVDMSSPPMFFGKMMSDTPKRIKNHKISFTYKNRGSGETIAGLKTTKYEVSAEGIKCFDIWLTKDRVYGQTMKKLGLFSEDEHDESGSICEQTNADDNEKYGFPVKIIAADAEQDMLVVEFKTNVKAPRKYLSFPAGYKIMTMTEMIQEEMAKRFSQQ</sequence>
<accession>A0A3B0WUM8</accession>
<dbReference type="InterPro" id="IPR025524">
    <property type="entry name" value="DUF4412"/>
</dbReference>
<name>A0A3B0WUM8_9ZZZZ</name>
<feature type="domain" description="DUF4412" evidence="2">
    <location>
        <begin position="109"/>
        <end position="229"/>
    </location>
</feature>
<gene>
    <name evidence="3" type="ORF">MNBD_GAMMA11-2942</name>
</gene>
<evidence type="ECO:0000256" key="1">
    <source>
        <dbReference type="SAM" id="MobiDB-lite"/>
    </source>
</evidence>
<evidence type="ECO:0000259" key="2">
    <source>
        <dbReference type="Pfam" id="PF14371"/>
    </source>
</evidence>
<evidence type="ECO:0000313" key="3">
    <source>
        <dbReference type="EMBL" id="VAW59131.1"/>
    </source>
</evidence>
<dbReference type="AlphaFoldDB" id="A0A3B0WUM8"/>
<protein>
    <recommendedName>
        <fullName evidence="2">DUF4412 domain-containing protein</fullName>
    </recommendedName>
</protein>
<reference evidence="3" key="1">
    <citation type="submission" date="2018-06" db="EMBL/GenBank/DDBJ databases">
        <authorList>
            <person name="Zhirakovskaya E."/>
        </authorList>
    </citation>
    <scope>NUCLEOTIDE SEQUENCE</scope>
</reference>